<reference evidence="3 4" key="1">
    <citation type="submission" date="2019-01" db="EMBL/GenBank/DDBJ databases">
        <title>Coherence of Microcystis species and biogeography revealed through population genomics.</title>
        <authorList>
            <person name="Perez-Carrascal O.M."/>
            <person name="Terrat Y."/>
            <person name="Giani A."/>
            <person name="Fortin N."/>
            <person name="Tromas N."/>
            <person name="Shapiro B.J."/>
        </authorList>
    </citation>
    <scope>NUCLEOTIDE SEQUENCE [LARGE SCALE GENOMIC DNA]</scope>
    <source>
        <strain evidence="3">Ma_MB_S_20031200_S102</strain>
    </source>
</reference>
<keyword evidence="2" id="KW-0812">Transmembrane</keyword>
<proteinExistence type="predicted"/>
<evidence type="ECO:0000256" key="1">
    <source>
        <dbReference type="SAM" id="MobiDB-lite"/>
    </source>
</evidence>
<feature type="region of interest" description="Disordered" evidence="1">
    <location>
        <begin position="1"/>
        <end position="21"/>
    </location>
</feature>
<evidence type="ECO:0000313" key="3">
    <source>
        <dbReference type="EMBL" id="TRU33741.1"/>
    </source>
</evidence>
<evidence type="ECO:0000256" key="2">
    <source>
        <dbReference type="SAM" id="Phobius"/>
    </source>
</evidence>
<evidence type="ECO:0000313" key="4">
    <source>
        <dbReference type="Proteomes" id="UP000317708"/>
    </source>
</evidence>
<accession>A0A552EH91</accession>
<comment type="caution">
    <text evidence="3">The sequence shown here is derived from an EMBL/GenBank/DDBJ whole genome shotgun (WGS) entry which is preliminary data.</text>
</comment>
<sequence>MNTPTPPATTTDQQPSPSFVTTNPSINRKVAFASVGAALGSIISLFLATFLLNLPFLANISPEDKGTLKTSLTSGITALVTLFIGYQTKPGTGDGIREE</sequence>
<name>A0A552EH91_MICAE</name>
<protein>
    <submittedName>
        <fullName evidence="3">Uncharacterized protein</fullName>
    </submittedName>
</protein>
<feature type="compositionally biased region" description="Low complexity" evidence="1">
    <location>
        <begin position="8"/>
        <end position="18"/>
    </location>
</feature>
<gene>
    <name evidence="3" type="ORF">EWV92_16720</name>
</gene>
<dbReference type="EMBL" id="SFBI01000144">
    <property type="protein sequence ID" value="TRU33741.1"/>
    <property type="molecule type" value="Genomic_DNA"/>
</dbReference>
<keyword evidence="2" id="KW-0472">Membrane</keyword>
<keyword evidence="2" id="KW-1133">Transmembrane helix</keyword>
<feature type="transmembrane region" description="Helical" evidence="2">
    <location>
        <begin position="66"/>
        <end position="86"/>
    </location>
</feature>
<feature type="transmembrane region" description="Helical" evidence="2">
    <location>
        <begin position="30"/>
        <end position="54"/>
    </location>
</feature>
<dbReference type="AlphaFoldDB" id="A0A552EH91"/>
<dbReference type="Proteomes" id="UP000317708">
    <property type="component" value="Unassembled WGS sequence"/>
</dbReference>
<organism evidence="3 4">
    <name type="scientific">Microcystis aeruginosa Ma_MB_S_20031200_S102</name>
    <dbReference type="NCBI Taxonomy" id="2486254"/>
    <lineage>
        <taxon>Bacteria</taxon>
        <taxon>Bacillati</taxon>
        <taxon>Cyanobacteriota</taxon>
        <taxon>Cyanophyceae</taxon>
        <taxon>Oscillatoriophycideae</taxon>
        <taxon>Chroococcales</taxon>
        <taxon>Microcystaceae</taxon>
        <taxon>Microcystis</taxon>
    </lineage>
</organism>